<dbReference type="InterPro" id="IPR041966">
    <property type="entry name" value="LOTUS-like"/>
</dbReference>
<dbReference type="Gene3D" id="3.30.420.610">
    <property type="entry name" value="LOTUS domain-like"/>
    <property type="match status" value="2"/>
</dbReference>
<gene>
    <name evidence="2" type="ORF">IFM89_008051</name>
</gene>
<evidence type="ECO:0000259" key="1">
    <source>
        <dbReference type="PROSITE" id="PS51644"/>
    </source>
</evidence>
<proteinExistence type="predicted"/>
<dbReference type="GO" id="GO:0010468">
    <property type="term" value="P:regulation of gene expression"/>
    <property type="evidence" value="ECO:0007669"/>
    <property type="project" value="InterPro"/>
</dbReference>
<dbReference type="CDD" id="cd08824">
    <property type="entry name" value="LOTUS"/>
    <property type="match status" value="2"/>
</dbReference>
<dbReference type="Proteomes" id="UP000631114">
    <property type="component" value="Unassembled WGS sequence"/>
</dbReference>
<feature type="domain" description="HTH OST-type" evidence="1">
    <location>
        <begin position="459"/>
        <end position="532"/>
    </location>
</feature>
<dbReference type="InterPro" id="IPR024768">
    <property type="entry name" value="Marf1"/>
</dbReference>
<dbReference type="AlphaFoldDB" id="A0A835M916"/>
<evidence type="ECO:0000313" key="3">
    <source>
        <dbReference type="Proteomes" id="UP000631114"/>
    </source>
</evidence>
<dbReference type="GO" id="GO:0005777">
    <property type="term" value="C:peroxisome"/>
    <property type="evidence" value="ECO:0007669"/>
    <property type="project" value="InterPro"/>
</dbReference>
<name>A0A835M916_9MAGN</name>
<organism evidence="2 3">
    <name type="scientific">Coptis chinensis</name>
    <dbReference type="NCBI Taxonomy" id="261450"/>
    <lineage>
        <taxon>Eukaryota</taxon>
        <taxon>Viridiplantae</taxon>
        <taxon>Streptophyta</taxon>
        <taxon>Embryophyta</taxon>
        <taxon>Tracheophyta</taxon>
        <taxon>Spermatophyta</taxon>
        <taxon>Magnoliopsida</taxon>
        <taxon>Ranunculales</taxon>
        <taxon>Ranunculaceae</taxon>
        <taxon>Coptidoideae</taxon>
        <taxon>Coptis</taxon>
    </lineage>
</organism>
<dbReference type="Gene3D" id="3.40.50.1010">
    <property type="entry name" value="5'-nuclease"/>
    <property type="match status" value="1"/>
</dbReference>
<dbReference type="Pfam" id="PF12872">
    <property type="entry name" value="OST-HTH"/>
    <property type="match status" value="2"/>
</dbReference>
<dbReference type="OrthoDB" id="549353at2759"/>
<keyword evidence="3" id="KW-1185">Reference proteome</keyword>
<dbReference type="EMBL" id="JADFTS010000001">
    <property type="protein sequence ID" value="KAF9624113.1"/>
    <property type="molecule type" value="Genomic_DNA"/>
</dbReference>
<dbReference type="PANTHER" id="PTHR14379:SF82">
    <property type="entry name" value="OS08G0230500 PROTEIN"/>
    <property type="match status" value="1"/>
</dbReference>
<evidence type="ECO:0000313" key="2">
    <source>
        <dbReference type="EMBL" id="KAF9624113.1"/>
    </source>
</evidence>
<feature type="domain" description="HTH OST-type" evidence="1">
    <location>
        <begin position="317"/>
        <end position="389"/>
    </location>
</feature>
<comment type="caution">
    <text evidence="2">The sequence shown here is derived from an EMBL/GenBank/DDBJ whole genome shotgun (WGS) entry which is preliminary data.</text>
</comment>
<dbReference type="CDD" id="cd10910">
    <property type="entry name" value="PIN_limkain_b1_N_like"/>
    <property type="match status" value="1"/>
</dbReference>
<dbReference type="InterPro" id="IPR021139">
    <property type="entry name" value="NYN"/>
</dbReference>
<dbReference type="PANTHER" id="PTHR14379">
    <property type="entry name" value="LIMKAIN B LKAP"/>
    <property type="match status" value="1"/>
</dbReference>
<protein>
    <recommendedName>
        <fullName evidence="1">HTH OST-type domain-containing protein</fullName>
    </recommendedName>
</protein>
<dbReference type="InterPro" id="IPR025605">
    <property type="entry name" value="OST-HTH/LOTUS_dom"/>
</dbReference>
<accession>A0A835M916</accession>
<sequence>MENSSTSSVIVSVESLSLSGTTAMSSNTGPSQTSGNLQSLASSYGPVAILWDMENCPIPSDVRPEDVAGNIRMALRVHPIIKGAVTMFSAFGDFNAFPRRLREGCQRTGVKLVDVPNGRKDAADKAILVDMFLFALDNPPPSSILLISGDVDFAPALHILGQRGYTVILVIPAGVGVSSALSNAGRFVWDWPSVARGEGFVPSRTLLSRGSADVTRYLMGSHINDNPEGQSEEEAIVYKGVSPSEYTSRSNINQTNSYSRDYGRTAQSLTEYNSHLIMPCFPSSRSHSLPSGLSEVSVGTADRAETQDQPLWVQPGDLNGLKGQLMKLLEQAGGSMPLVRVPAEYHKLFGRPLYVQEYGVFKLVNLFKKMSDTMAVDGKGNKKFVYLRNAIDKCDKACTTTPSSVTKKDKKRKGPQEENNDISICTITGCSSDDFSDGEQGAEASPEGTSDPVDEFDDRLEQFKHEVQELFVSCSWKIPLGKFEEMYELRYKKALDYCSFSVDGLEELIDKVGDVLLYEEQGRKIKFIVPTYISG</sequence>
<dbReference type="GO" id="GO:0004540">
    <property type="term" value="F:RNA nuclease activity"/>
    <property type="evidence" value="ECO:0007669"/>
    <property type="project" value="InterPro"/>
</dbReference>
<reference evidence="2 3" key="1">
    <citation type="submission" date="2020-10" db="EMBL/GenBank/DDBJ databases">
        <title>The Coptis chinensis genome and diversification of protoberbering-type alkaloids.</title>
        <authorList>
            <person name="Wang B."/>
            <person name="Shu S."/>
            <person name="Song C."/>
            <person name="Liu Y."/>
        </authorList>
    </citation>
    <scope>NUCLEOTIDE SEQUENCE [LARGE SCALE GENOMIC DNA]</scope>
    <source>
        <strain evidence="2">HL-2020</strain>
        <tissue evidence="2">Leaf</tissue>
    </source>
</reference>
<dbReference type="Pfam" id="PF01936">
    <property type="entry name" value="NYN"/>
    <property type="match status" value="1"/>
</dbReference>
<dbReference type="PROSITE" id="PS51644">
    <property type="entry name" value="HTH_OST"/>
    <property type="match status" value="2"/>
</dbReference>